<name>A0A200QAU0_MACCD</name>
<dbReference type="AlphaFoldDB" id="A0A200QAU0"/>
<sequence length="65" mass="7525">MQVRAIIWLAMRETEERLNSPHLSISSSSLQFPLPSPPGISMKRSLQRFLQKRRNRIQASCPYKG</sequence>
<accession>A0A200QAU0</accession>
<protein>
    <submittedName>
        <fullName evidence="1">CO/COL/TOC1</fullName>
    </submittedName>
</protein>
<keyword evidence="2" id="KW-1185">Reference proteome</keyword>
<evidence type="ECO:0000313" key="2">
    <source>
        <dbReference type="Proteomes" id="UP000195402"/>
    </source>
</evidence>
<gene>
    <name evidence="1" type="ORF">BVC80_4605g1</name>
</gene>
<dbReference type="InParanoid" id="A0A200QAU0"/>
<reference evidence="1 2" key="1">
    <citation type="journal article" date="2017" name="Mol. Plant">
        <title>The Genome of Medicinal Plant Macleaya cordata Provides New Insights into Benzylisoquinoline Alkaloids Metabolism.</title>
        <authorList>
            <person name="Liu X."/>
            <person name="Liu Y."/>
            <person name="Huang P."/>
            <person name="Ma Y."/>
            <person name="Qing Z."/>
            <person name="Tang Q."/>
            <person name="Cao H."/>
            <person name="Cheng P."/>
            <person name="Zheng Y."/>
            <person name="Yuan Z."/>
            <person name="Zhou Y."/>
            <person name="Liu J."/>
            <person name="Tang Z."/>
            <person name="Zhuo Y."/>
            <person name="Zhang Y."/>
            <person name="Yu L."/>
            <person name="Huang J."/>
            <person name="Yang P."/>
            <person name="Peng Q."/>
            <person name="Zhang J."/>
            <person name="Jiang W."/>
            <person name="Zhang Z."/>
            <person name="Lin K."/>
            <person name="Ro D.K."/>
            <person name="Chen X."/>
            <person name="Xiong X."/>
            <person name="Shang Y."/>
            <person name="Huang S."/>
            <person name="Zeng J."/>
        </authorList>
    </citation>
    <scope>NUCLEOTIDE SEQUENCE [LARGE SCALE GENOMIC DNA]</scope>
    <source>
        <strain evidence="2">cv. BLH2017</strain>
        <tissue evidence="1">Root</tissue>
    </source>
</reference>
<evidence type="ECO:0000313" key="1">
    <source>
        <dbReference type="EMBL" id="OVA07566.1"/>
    </source>
</evidence>
<dbReference type="Pfam" id="PF09425">
    <property type="entry name" value="Jas_motif"/>
    <property type="match status" value="1"/>
</dbReference>
<dbReference type="InterPro" id="IPR018467">
    <property type="entry name" value="CCT_CS"/>
</dbReference>
<dbReference type="STRING" id="56857.A0A200QAU0"/>
<proteinExistence type="predicted"/>
<dbReference type="EMBL" id="MVGT01002464">
    <property type="protein sequence ID" value="OVA07566.1"/>
    <property type="molecule type" value="Genomic_DNA"/>
</dbReference>
<dbReference type="Proteomes" id="UP000195402">
    <property type="component" value="Unassembled WGS sequence"/>
</dbReference>
<organism evidence="1 2">
    <name type="scientific">Macleaya cordata</name>
    <name type="common">Five-seeded plume-poppy</name>
    <name type="synonym">Bocconia cordata</name>
    <dbReference type="NCBI Taxonomy" id="56857"/>
    <lineage>
        <taxon>Eukaryota</taxon>
        <taxon>Viridiplantae</taxon>
        <taxon>Streptophyta</taxon>
        <taxon>Embryophyta</taxon>
        <taxon>Tracheophyta</taxon>
        <taxon>Spermatophyta</taxon>
        <taxon>Magnoliopsida</taxon>
        <taxon>Ranunculales</taxon>
        <taxon>Papaveraceae</taxon>
        <taxon>Papaveroideae</taxon>
        <taxon>Macleaya</taxon>
    </lineage>
</organism>
<comment type="caution">
    <text evidence="1">The sequence shown here is derived from an EMBL/GenBank/DDBJ whole genome shotgun (WGS) entry which is preliminary data.</text>
</comment>